<evidence type="ECO:0000313" key="1">
    <source>
        <dbReference type="EMBL" id="URE47477.1"/>
    </source>
</evidence>
<name>A0A9E7IEB5_9LILI</name>
<accession>A0A9E7IEB5</accession>
<dbReference type="AlphaFoldDB" id="A0A9E7IEB5"/>
<reference evidence="1" key="1">
    <citation type="submission" date="2022-05" db="EMBL/GenBank/DDBJ databases">
        <title>The Musa troglodytarum L. genome provides insights into the mechanism of non-climacteric behaviour and enrichment of carotenoids.</title>
        <authorList>
            <person name="Wang J."/>
        </authorList>
    </citation>
    <scope>NUCLEOTIDE SEQUENCE</scope>
    <source>
        <tissue evidence="1">Leaf</tissue>
    </source>
</reference>
<dbReference type="EMBL" id="CP097511">
    <property type="protein sequence ID" value="URE47477.1"/>
    <property type="molecule type" value="Genomic_DNA"/>
</dbReference>
<dbReference type="Proteomes" id="UP001055439">
    <property type="component" value="Chromosome 9"/>
</dbReference>
<keyword evidence="2" id="KW-1185">Reference proteome</keyword>
<organism evidence="1 2">
    <name type="scientific">Musa troglodytarum</name>
    <name type="common">fe'i banana</name>
    <dbReference type="NCBI Taxonomy" id="320322"/>
    <lineage>
        <taxon>Eukaryota</taxon>
        <taxon>Viridiplantae</taxon>
        <taxon>Streptophyta</taxon>
        <taxon>Embryophyta</taxon>
        <taxon>Tracheophyta</taxon>
        <taxon>Spermatophyta</taxon>
        <taxon>Magnoliopsida</taxon>
        <taxon>Liliopsida</taxon>
        <taxon>Zingiberales</taxon>
        <taxon>Musaceae</taxon>
        <taxon>Musa</taxon>
    </lineage>
</organism>
<evidence type="ECO:0000313" key="2">
    <source>
        <dbReference type="Proteomes" id="UP001055439"/>
    </source>
</evidence>
<gene>
    <name evidence="1" type="ORF">MUK42_14808</name>
</gene>
<protein>
    <submittedName>
        <fullName evidence="1">Uncharacterized protein</fullName>
    </submittedName>
</protein>
<proteinExistence type="predicted"/>
<sequence length="254" mass="28937">MTTLQRLMLTSTVVPFTFSRVMRSTWMTHFRRYTCTILPSRPLWVPGHHLYLFVLAHRDRQRVVLVAPSAERGALISTRRTLEGAVKCSFRHFHREPDTRRVVLHRGRRLRRTAEALFAHCLGLSFVVEGAGSGFKFDLHGYSNMYLFWETNIGNNYDHLEINDSSRIALRGRKFLHSSQLISPACGLGTVDFAKGDQILSEVRNLAENSVALTNESRASVTDNVSWQHRTNTYDILWGSCSMGSYTGRACLIC</sequence>